<accession>A0A5B7I1E9</accession>
<comment type="caution">
    <text evidence="2">The sequence shown here is derived from an EMBL/GenBank/DDBJ whole genome shotgun (WGS) entry which is preliminary data.</text>
</comment>
<dbReference type="AlphaFoldDB" id="A0A5B7I1E9"/>
<evidence type="ECO:0000313" key="2">
    <source>
        <dbReference type="EMBL" id="MPC75776.1"/>
    </source>
</evidence>
<reference evidence="2 3" key="1">
    <citation type="submission" date="2019-05" db="EMBL/GenBank/DDBJ databases">
        <title>Another draft genome of Portunus trituberculatus and its Hox gene families provides insights of decapod evolution.</title>
        <authorList>
            <person name="Jeong J.-H."/>
            <person name="Song I."/>
            <person name="Kim S."/>
            <person name="Choi T."/>
            <person name="Kim D."/>
            <person name="Ryu S."/>
            <person name="Kim W."/>
        </authorList>
    </citation>
    <scope>NUCLEOTIDE SEQUENCE [LARGE SCALE GENOMIC DNA]</scope>
    <source>
        <tissue evidence="2">Muscle</tissue>
    </source>
</reference>
<evidence type="ECO:0000313" key="3">
    <source>
        <dbReference type="Proteomes" id="UP000324222"/>
    </source>
</evidence>
<feature type="region of interest" description="Disordered" evidence="1">
    <location>
        <begin position="1"/>
        <end position="42"/>
    </location>
</feature>
<dbReference type="Proteomes" id="UP000324222">
    <property type="component" value="Unassembled WGS sequence"/>
</dbReference>
<gene>
    <name evidence="2" type="ORF">E2C01_070171</name>
</gene>
<proteinExistence type="predicted"/>
<evidence type="ECO:0000256" key="1">
    <source>
        <dbReference type="SAM" id="MobiDB-lite"/>
    </source>
</evidence>
<feature type="compositionally biased region" description="Low complexity" evidence="1">
    <location>
        <begin position="23"/>
        <end position="35"/>
    </location>
</feature>
<protein>
    <submittedName>
        <fullName evidence="2">Uncharacterized protein</fullName>
    </submittedName>
</protein>
<name>A0A5B7I1E9_PORTR</name>
<keyword evidence="3" id="KW-1185">Reference proteome</keyword>
<organism evidence="2 3">
    <name type="scientific">Portunus trituberculatus</name>
    <name type="common">Swimming crab</name>
    <name type="synonym">Neptunus trituberculatus</name>
    <dbReference type="NCBI Taxonomy" id="210409"/>
    <lineage>
        <taxon>Eukaryota</taxon>
        <taxon>Metazoa</taxon>
        <taxon>Ecdysozoa</taxon>
        <taxon>Arthropoda</taxon>
        <taxon>Crustacea</taxon>
        <taxon>Multicrustacea</taxon>
        <taxon>Malacostraca</taxon>
        <taxon>Eumalacostraca</taxon>
        <taxon>Eucarida</taxon>
        <taxon>Decapoda</taxon>
        <taxon>Pleocyemata</taxon>
        <taxon>Brachyura</taxon>
        <taxon>Eubrachyura</taxon>
        <taxon>Portunoidea</taxon>
        <taxon>Portunidae</taxon>
        <taxon>Portuninae</taxon>
        <taxon>Portunus</taxon>
    </lineage>
</organism>
<sequence>MWRVGEDEEPLRGSVVYGTSWGSPASPTPDASATPRHAAPRHASLTREKWFAGINNSVPGSSGLWSSLGNSFL</sequence>
<dbReference type="EMBL" id="VSRR010041830">
    <property type="protein sequence ID" value="MPC75776.1"/>
    <property type="molecule type" value="Genomic_DNA"/>
</dbReference>